<dbReference type="GO" id="GO:0005829">
    <property type="term" value="C:cytosol"/>
    <property type="evidence" value="ECO:0007669"/>
    <property type="project" value="TreeGrafter"/>
</dbReference>
<keyword evidence="5 8" id="KW-0238">DNA-binding</keyword>
<dbReference type="Gene3D" id="3.40.50.2300">
    <property type="match status" value="1"/>
</dbReference>
<evidence type="ECO:0000256" key="4">
    <source>
        <dbReference type="ARBA" id="ARBA00023015"/>
    </source>
</evidence>
<dbReference type="InterPro" id="IPR001789">
    <property type="entry name" value="Sig_transdc_resp-reg_receiver"/>
</dbReference>
<dbReference type="Gene3D" id="6.10.250.690">
    <property type="match status" value="1"/>
</dbReference>
<evidence type="ECO:0000313" key="12">
    <source>
        <dbReference type="Proteomes" id="UP000241639"/>
    </source>
</evidence>
<dbReference type="PANTHER" id="PTHR48111">
    <property type="entry name" value="REGULATOR OF RPOS"/>
    <property type="match status" value="1"/>
</dbReference>
<evidence type="ECO:0000256" key="5">
    <source>
        <dbReference type="ARBA" id="ARBA00023125"/>
    </source>
</evidence>
<keyword evidence="6" id="KW-0804">Transcription</keyword>
<dbReference type="OrthoDB" id="9790442at2"/>
<dbReference type="GO" id="GO:0000156">
    <property type="term" value="F:phosphorelay response regulator activity"/>
    <property type="evidence" value="ECO:0007669"/>
    <property type="project" value="TreeGrafter"/>
</dbReference>
<keyword evidence="3" id="KW-0902">Two-component regulatory system</keyword>
<name>A0A2T4ZBX4_9BACL</name>
<dbReference type="SUPFAM" id="SSF52172">
    <property type="entry name" value="CheY-like"/>
    <property type="match status" value="1"/>
</dbReference>
<feature type="DNA-binding region" description="OmpR/PhoB-type" evidence="8">
    <location>
        <begin position="133"/>
        <end position="232"/>
    </location>
</feature>
<feature type="domain" description="OmpR/PhoB-type" evidence="10">
    <location>
        <begin position="133"/>
        <end position="232"/>
    </location>
</feature>
<dbReference type="FunFam" id="1.10.10.10:FF:000018">
    <property type="entry name" value="DNA-binding response regulator ResD"/>
    <property type="match status" value="1"/>
</dbReference>
<evidence type="ECO:0000256" key="2">
    <source>
        <dbReference type="ARBA" id="ARBA00022553"/>
    </source>
</evidence>
<dbReference type="CDD" id="cd17574">
    <property type="entry name" value="REC_OmpR"/>
    <property type="match status" value="1"/>
</dbReference>
<dbReference type="PANTHER" id="PTHR48111:SF2">
    <property type="entry name" value="RESPONSE REGULATOR SAER"/>
    <property type="match status" value="1"/>
</dbReference>
<accession>A0A2T4ZBX4</accession>
<feature type="domain" description="Response regulatory" evidence="9">
    <location>
        <begin position="6"/>
        <end position="119"/>
    </location>
</feature>
<evidence type="ECO:0000256" key="1">
    <source>
        <dbReference type="ARBA" id="ARBA00004496"/>
    </source>
</evidence>
<dbReference type="GO" id="GO:0006355">
    <property type="term" value="P:regulation of DNA-templated transcription"/>
    <property type="evidence" value="ECO:0007669"/>
    <property type="project" value="InterPro"/>
</dbReference>
<dbReference type="Pfam" id="PF00072">
    <property type="entry name" value="Response_reg"/>
    <property type="match status" value="1"/>
</dbReference>
<dbReference type="Pfam" id="PF00486">
    <property type="entry name" value="Trans_reg_C"/>
    <property type="match status" value="1"/>
</dbReference>
<organism evidence="11 12">
    <name type="scientific">Desmospora activa DSM 45169</name>
    <dbReference type="NCBI Taxonomy" id="1121389"/>
    <lineage>
        <taxon>Bacteria</taxon>
        <taxon>Bacillati</taxon>
        <taxon>Bacillota</taxon>
        <taxon>Bacilli</taxon>
        <taxon>Bacillales</taxon>
        <taxon>Thermoactinomycetaceae</taxon>
        <taxon>Desmospora</taxon>
    </lineage>
</organism>
<dbReference type="SMART" id="SM00862">
    <property type="entry name" value="Trans_reg_C"/>
    <property type="match status" value="1"/>
</dbReference>
<evidence type="ECO:0000313" key="11">
    <source>
        <dbReference type="EMBL" id="PTM59377.1"/>
    </source>
</evidence>
<feature type="modified residue" description="4-aspartylphosphate" evidence="7">
    <location>
        <position position="55"/>
    </location>
</feature>
<dbReference type="InterPro" id="IPR036388">
    <property type="entry name" value="WH-like_DNA-bd_sf"/>
</dbReference>
<dbReference type="InterPro" id="IPR001867">
    <property type="entry name" value="OmpR/PhoB-type_DNA-bd"/>
</dbReference>
<dbReference type="Proteomes" id="UP000241639">
    <property type="component" value="Unassembled WGS sequence"/>
</dbReference>
<evidence type="ECO:0000256" key="7">
    <source>
        <dbReference type="PROSITE-ProRule" id="PRU00169"/>
    </source>
</evidence>
<evidence type="ECO:0000256" key="3">
    <source>
        <dbReference type="ARBA" id="ARBA00023012"/>
    </source>
</evidence>
<evidence type="ECO:0000259" key="9">
    <source>
        <dbReference type="PROSITE" id="PS50110"/>
    </source>
</evidence>
<keyword evidence="4" id="KW-0805">Transcription regulation</keyword>
<dbReference type="RefSeq" id="WP_107726317.1">
    <property type="nucleotide sequence ID" value="NZ_PZZP01000001.1"/>
</dbReference>
<dbReference type="PROSITE" id="PS51755">
    <property type="entry name" value="OMPR_PHOB"/>
    <property type="match status" value="1"/>
</dbReference>
<dbReference type="Gene3D" id="1.10.10.10">
    <property type="entry name" value="Winged helix-like DNA-binding domain superfamily/Winged helix DNA-binding domain"/>
    <property type="match status" value="1"/>
</dbReference>
<dbReference type="FunFam" id="3.40.50.2300:FF:000001">
    <property type="entry name" value="DNA-binding response regulator PhoB"/>
    <property type="match status" value="1"/>
</dbReference>
<reference evidence="11 12" key="1">
    <citation type="submission" date="2018-04" db="EMBL/GenBank/DDBJ databases">
        <title>Genomic Encyclopedia of Archaeal and Bacterial Type Strains, Phase II (KMG-II): from individual species to whole genera.</title>
        <authorList>
            <person name="Goeker M."/>
        </authorList>
    </citation>
    <scope>NUCLEOTIDE SEQUENCE [LARGE SCALE GENOMIC DNA]</scope>
    <source>
        <strain evidence="11 12">DSM 45169</strain>
    </source>
</reference>
<dbReference type="InterPro" id="IPR011006">
    <property type="entry name" value="CheY-like_superfamily"/>
</dbReference>
<dbReference type="PROSITE" id="PS50110">
    <property type="entry name" value="RESPONSE_REGULATORY"/>
    <property type="match status" value="1"/>
</dbReference>
<dbReference type="InterPro" id="IPR039420">
    <property type="entry name" value="WalR-like"/>
</dbReference>
<keyword evidence="2 7" id="KW-0597">Phosphoprotein</keyword>
<proteinExistence type="predicted"/>
<comment type="subcellular location">
    <subcellularLocation>
        <location evidence="1">Cytoplasm</location>
    </subcellularLocation>
</comment>
<evidence type="ECO:0000256" key="8">
    <source>
        <dbReference type="PROSITE-ProRule" id="PRU01091"/>
    </source>
</evidence>
<protein>
    <submittedName>
        <fullName evidence="11">DNA-binding response OmpR family regulator</fullName>
    </submittedName>
</protein>
<dbReference type="EMBL" id="PZZP01000001">
    <property type="protein sequence ID" value="PTM59377.1"/>
    <property type="molecule type" value="Genomic_DNA"/>
</dbReference>
<dbReference type="GO" id="GO:0032993">
    <property type="term" value="C:protein-DNA complex"/>
    <property type="evidence" value="ECO:0007669"/>
    <property type="project" value="TreeGrafter"/>
</dbReference>
<sequence length="239" mass="27570">MHRPTTILIVDDDPEIRRLIKLYLENEGFTVIEAKNGVEALELVEKKYLNLIVLDRMMPGIDGVEVCMRLRDRYQMPIIMLTAKTEDIDKIEGLTVGADDYVTKPFNPLELVARIKAQLRRSQMLRSDAEMTAGIIQLQHLTIDPERRQVLVEEKPVRLTPREFDILYLLAQRPGVVFPSEDIYERVWGEPMLTNANTVMVHIRKIREKVELDPRRPTVIQTVWGVGYKAEQSPDPGRA</sequence>
<evidence type="ECO:0000256" key="6">
    <source>
        <dbReference type="ARBA" id="ARBA00023163"/>
    </source>
</evidence>
<dbReference type="GO" id="GO:0000976">
    <property type="term" value="F:transcription cis-regulatory region binding"/>
    <property type="evidence" value="ECO:0007669"/>
    <property type="project" value="TreeGrafter"/>
</dbReference>
<comment type="caution">
    <text evidence="11">The sequence shown here is derived from an EMBL/GenBank/DDBJ whole genome shotgun (WGS) entry which is preliminary data.</text>
</comment>
<keyword evidence="12" id="KW-1185">Reference proteome</keyword>
<evidence type="ECO:0000259" key="10">
    <source>
        <dbReference type="PROSITE" id="PS51755"/>
    </source>
</evidence>
<dbReference type="SMART" id="SM00448">
    <property type="entry name" value="REC"/>
    <property type="match status" value="1"/>
</dbReference>
<dbReference type="AlphaFoldDB" id="A0A2T4ZBX4"/>
<dbReference type="CDD" id="cd00383">
    <property type="entry name" value="trans_reg_C"/>
    <property type="match status" value="1"/>
</dbReference>
<gene>
    <name evidence="11" type="ORF">C8J48_1992</name>
</gene>